<dbReference type="Gene3D" id="3.40.390.70">
    <property type="match status" value="1"/>
</dbReference>
<proteinExistence type="predicted"/>
<evidence type="ECO:0000313" key="2">
    <source>
        <dbReference type="EMBL" id="AXR65123.1"/>
    </source>
</evidence>
<evidence type="ECO:0000256" key="1">
    <source>
        <dbReference type="SAM" id="SignalP"/>
    </source>
</evidence>
<evidence type="ECO:0008006" key="4">
    <source>
        <dbReference type="Google" id="ProtNLM"/>
    </source>
</evidence>
<evidence type="ECO:0000313" key="3">
    <source>
        <dbReference type="Proteomes" id="UP000258889"/>
    </source>
</evidence>
<sequence>MFKALVLLFLIAPLVSACSFKKEKENSSDLLLSLLLLLPDRAENYDRDVEIVTHTNVPLSTPNSPFYFDLNYSEEDLNYYKNLLQAQIAKYPRGYWIKGRVEKVILVKYILNAGGGLRGLADGAQKAVYLSVGRGIATCNCDEDLASTIHHELMHNVDYSVFGTSPSPFQTPEWTSLNSKGFQYGSVYYSGTPLTVWTHLINPMPGFLSYYGTTNVTEDRAIFASAIFSDPEQFQSNSLATFCQNDPIVAAKVRNLIAYLNRFWPFAGGESFWKTRMAGTNASCS</sequence>
<dbReference type="NCBIfam" id="NF047804">
    <property type="entry name" value="LIC13305_lipo"/>
    <property type="match status" value="1"/>
</dbReference>
<protein>
    <recommendedName>
        <fullName evidence="4">Lipoprotein</fullName>
    </recommendedName>
</protein>
<gene>
    <name evidence="2" type="ORF">DQM28_13805</name>
</gene>
<feature type="chain" id="PRO_5045240178" description="Lipoprotein" evidence="1">
    <location>
        <begin position="18"/>
        <end position="285"/>
    </location>
</feature>
<name>A0ABM6YC60_9LEPT</name>
<dbReference type="EMBL" id="CP030144">
    <property type="protein sequence ID" value="AXR65123.1"/>
    <property type="molecule type" value="Genomic_DNA"/>
</dbReference>
<feature type="signal peptide" evidence="1">
    <location>
        <begin position="1"/>
        <end position="17"/>
    </location>
</feature>
<keyword evidence="1" id="KW-0732">Signal</keyword>
<organism evidence="2 3">
    <name type="scientific">Leptospira mayottensis</name>
    <dbReference type="NCBI Taxonomy" id="1137606"/>
    <lineage>
        <taxon>Bacteria</taxon>
        <taxon>Pseudomonadati</taxon>
        <taxon>Spirochaetota</taxon>
        <taxon>Spirochaetia</taxon>
        <taxon>Leptospirales</taxon>
        <taxon>Leptospiraceae</taxon>
        <taxon>Leptospira</taxon>
    </lineage>
</organism>
<dbReference type="RefSeq" id="WP_129533489.1">
    <property type="nucleotide sequence ID" value="NZ_CP030144.1"/>
</dbReference>
<reference evidence="2 3" key="2">
    <citation type="submission" date="2018-09" db="EMBL/GenBank/DDBJ databases">
        <title>Complete Genome sequences of three Leptospira mayottensis isolates obtained from Tenrecid mammals endemic to the Malagasy region.</title>
        <authorList>
            <person name="Cordonin C."/>
            <person name="Toty C."/>
        </authorList>
    </citation>
    <scope>NUCLEOTIDE SEQUENCE [LARGE SCALE GENOMIC DNA]</scope>
    <source>
        <strain evidence="2 3">MDI222</strain>
    </source>
</reference>
<dbReference type="Proteomes" id="UP000258889">
    <property type="component" value="Chromosome i"/>
</dbReference>
<accession>A0ABM6YC60</accession>
<dbReference type="PROSITE" id="PS51257">
    <property type="entry name" value="PROKAR_LIPOPROTEIN"/>
    <property type="match status" value="1"/>
</dbReference>
<keyword evidence="3" id="KW-1185">Reference proteome</keyword>
<reference evidence="2 3" key="1">
    <citation type="submission" date="2018-06" db="EMBL/GenBank/DDBJ databases">
        <authorList>
            <person name="Tortosa P."/>
        </authorList>
    </citation>
    <scope>NUCLEOTIDE SEQUENCE [LARGE SCALE GENOMIC DNA]</scope>
    <source>
        <strain evidence="2 3">MDI222</strain>
    </source>
</reference>